<protein>
    <submittedName>
        <fullName evidence="2">Uncharacterized protein</fullName>
    </submittedName>
</protein>
<dbReference type="OrthoDB" id="10288874at2759"/>
<feature type="region of interest" description="Disordered" evidence="1">
    <location>
        <begin position="1"/>
        <end position="103"/>
    </location>
</feature>
<proteinExistence type="predicted"/>
<dbReference type="AlphaFoldDB" id="U1FV76"/>
<feature type="compositionally biased region" description="Basic and acidic residues" evidence="1">
    <location>
        <begin position="46"/>
        <end position="85"/>
    </location>
</feature>
<organism evidence="2 3">
    <name type="scientific">Endocarpon pusillum (strain Z07020 / HMAS-L-300199)</name>
    <name type="common">Lichen-forming fungus</name>
    <dbReference type="NCBI Taxonomy" id="1263415"/>
    <lineage>
        <taxon>Eukaryota</taxon>
        <taxon>Fungi</taxon>
        <taxon>Dikarya</taxon>
        <taxon>Ascomycota</taxon>
        <taxon>Pezizomycotina</taxon>
        <taxon>Eurotiomycetes</taxon>
        <taxon>Chaetothyriomycetidae</taxon>
        <taxon>Verrucariales</taxon>
        <taxon>Verrucariaceae</taxon>
        <taxon>Endocarpon</taxon>
    </lineage>
</organism>
<gene>
    <name evidence="2" type="ORF">EPUS_05768</name>
</gene>
<evidence type="ECO:0000256" key="1">
    <source>
        <dbReference type="SAM" id="MobiDB-lite"/>
    </source>
</evidence>
<evidence type="ECO:0000313" key="3">
    <source>
        <dbReference type="Proteomes" id="UP000019373"/>
    </source>
</evidence>
<dbReference type="EMBL" id="KE721500">
    <property type="protein sequence ID" value="ERF68707.1"/>
    <property type="molecule type" value="Genomic_DNA"/>
</dbReference>
<evidence type="ECO:0000313" key="2">
    <source>
        <dbReference type="EMBL" id="ERF68707.1"/>
    </source>
</evidence>
<dbReference type="RefSeq" id="XP_007805691.1">
    <property type="nucleotide sequence ID" value="XM_007807500.1"/>
</dbReference>
<name>U1FV76_ENDPU</name>
<feature type="compositionally biased region" description="Polar residues" evidence="1">
    <location>
        <begin position="1"/>
        <end position="10"/>
    </location>
</feature>
<keyword evidence="3" id="KW-1185">Reference proteome</keyword>
<dbReference type="Proteomes" id="UP000019373">
    <property type="component" value="Unassembled WGS sequence"/>
</dbReference>
<dbReference type="GeneID" id="19240716"/>
<dbReference type="HOGENOM" id="CLU_1602710_0_0_1"/>
<reference evidence="3" key="1">
    <citation type="journal article" date="2014" name="BMC Genomics">
        <title>Genome characteristics reveal the impact of lichenization on lichen-forming fungus Endocarpon pusillum Hedwig (Verrucariales, Ascomycota).</title>
        <authorList>
            <person name="Wang Y.-Y."/>
            <person name="Liu B."/>
            <person name="Zhang X.-Y."/>
            <person name="Zhou Q.-M."/>
            <person name="Zhang T."/>
            <person name="Li H."/>
            <person name="Yu Y.-F."/>
            <person name="Zhang X.-L."/>
            <person name="Hao X.-Y."/>
            <person name="Wang M."/>
            <person name="Wang L."/>
            <person name="Wei J.-C."/>
        </authorList>
    </citation>
    <scope>NUCLEOTIDE SEQUENCE [LARGE SCALE GENOMIC DNA]</scope>
    <source>
        <strain evidence="3">Z07020 / HMAS-L-300199</strain>
    </source>
</reference>
<sequence>MVQTRAQTRQGGPPPPTIQPFSKGIQNNIINKPPRRRHVGLNVTYPEDKVEEPSDEYELAKSEELPHEDKQLHQTEPAPEDKELSPCKAAHNQKHSSASETDKISGGYSVLPAPNIIGVCWALQHVLRGIVYNLTDLELHNLFIAIPPLQPLFEIPNPSRPLAWQD</sequence>
<accession>U1FV76</accession>